<evidence type="ECO:0000256" key="3">
    <source>
        <dbReference type="ARBA" id="ARBA00022679"/>
    </source>
</evidence>
<evidence type="ECO:0000256" key="1">
    <source>
        <dbReference type="ARBA" id="ARBA00006739"/>
    </source>
</evidence>
<feature type="domain" description="Glycosyl transferase family 1" evidence="4">
    <location>
        <begin position="563"/>
        <end position="698"/>
    </location>
</feature>
<dbReference type="SUPFAM" id="SSF53448">
    <property type="entry name" value="Nucleotide-diphospho-sugar transferases"/>
    <property type="match status" value="1"/>
</dbReference>
<evidence type="ECO:0000259" key="4">
    <source>
        <dbReference type="Pfam" id="PF00534"/>
    </source>
</evidence>
<sequence length="699" mass="81528">MNILKPFQIIKNNPMLLKKIWFYLKRGEIAYLLSKGKEKSKENNEISKDTIEIFPKEYFTKFNIENYQIDISIDIIIPVYNGFEFLESLFNSLEANTSSAHRLIVIDDCSPDKRVKPYLLKRLEKHKNHIFIEHKENLGFVKSVNEGYFYTKNHFVILNTDTEVPEFWLERVIYPILKMDKVASTTPFTNSGQIASFPNFILDNDIFEGMSVDELDKSFRDVNATNFYAEAPTGVGFCMGINYNLTKDIGFFLEDEFGRGYGEENDWCQRAINNGYKNLIVPNLFVYHKHGGSFSMEDKKKLIKENSIKLLHKHPNYDRDVQDYIKRDIHKELRNILIIIASSTQDGVHLIINQALGGGSNIYSNNLVKIYKKENKRVLQLIYNYYTNSFIIYFDYKDYNFSFEIKTFDEVQIFLEKVKLKEIFINNLVSFKEIENTIGFIKKLVKRDNPKLVTAIHDYFIICPNYMLLNLENRYCNIPDNLEECNSCLKSSNLEWKTLSDNNMDIIQWRKNFKELLDISNSIICFSNSSKDILLKAYNSLNIDKIVVIPHRIEPLREVNYVKEDKKFKIIGILGAINEAKGAGVIEELIDRIDKDSLPIKITLIGDTPRALSSKNLKITGRYKREDLPKIIEDEKIDIFLIPSICPETFSYTTQEIIMMNMPIMVFNIGAPAERVKEYKKGIVIEPDYINNIIKYLNE</sequence>
<dbReference type="Pfam" id="PF00535">
    <property type="entry name" value="Glycos_transf_2"/>
    <property type="match status" value="1"/>
</dbReference>
<feature type="domain" description="Glycosyltransferase 2-like" evidence="5">
    <location>
        <begin position="75"/>
        <end position="194"/>
    </location>
</feature>
<evidence type="ECO:0000256" key="2">
    <source>
        <dbReference type="ARBA" id="ARBA00022676"/>
    </source>
</evidence>
<protein>
    <submittedName>
        <fullName evidence="6">Glycosyltransferase</fullName>
        <ecNumber evidence="6">2.4.1.-</ecNumber>
    </submittedName>
</protein>
<evidence type="ECO:0000313" key="6">
    <source>
        <dbReference type="EMBL" id="SFV54236.1"/>
    </source>
</evidence>
<dbReference type="Gene3D" id="3.40.50.2000">
    <property type="entry name" value="Glycogen Phosphorylase B"/>
    <property type="match status" value="1"/>
</dbReference>
<reference evidence="6" key="1">
    <citation type="submission" date="2016-10" db="EMBL/GenBank/DDBJ databases">
        <authorList>
            <person name="de Groot N.N."/>
        </authorList>
    </citation>
    <scope>NUCLEOTIDE SEQUENCE</scope>
</reference>
<dbReference type="Pfam" id="PF00534">
    <property type="entry name" value="Glycos_transf_1"/>
    <property type="match status" value="1"/>
</dbReference>
<keyword evidence="2 6" id="KW-0328">Glycosyltransferase</keyword>
<dbReference type="InterPro" id="IPR001296">
    <property type="entry name" value="Glyco_trans_1"/>
</dbReference>
<name>A0A1W1BL43_9ZZZZ</name>
<accession>A0A1W1BL43</accession>
<organism evidence="6">
    <name type="scientific">hydrothermal vent metagenome</name>
    <dbReference type="NCBI Taxonomy" id="652676"/>
    <lineage>
        <taxon>unclassified sequences</taxon>
        <taxon>metagenomes</taxon>
        <taxon>ecological metagenomes</taxon>
    </lineage>
</organism>
<dbReference type="InterPro" id="IPR001173">
    <property type="entry name" value="Glyco_trans_2-like"/>
</dbReference>
<dbReference type="InterPro" id="IPR029044">
    <property type="entry name" value="Nucleotide-diphossugar_trans"/>
</dbReference>
<dbReference type="AlphaFoldDB" id="A0A1W1BL43"/>
<dbReference type="EC" id="2.4.1.-" evidence="6"/>
<comment type="similarity">
    <text evidence="1">Belongs to the glycosyltransferase 2 family.</text>
</comment>
<dbReference type="EMBL" id="FPHG01000022">
    <property type="protein sequence ID" value="SFV54236.1"/>
    <property type="molecule type" value="Genomic_DNA"/>
</dbReference>
<dbReference type="PANTHER" id="PTHR43179">
    <property type="entry name" value="RHAMNOSYLTRANSFERASE WBBL"/>
    <property type="match status" value="1"/>
</dbReference>
<proteinExistence type="inferred from homology"/>
<dbReference type="Gene3D" id="3.90.550.10">
    <property type="entry name" value="Spore Coat Polysaccharide Biosynthesis Protein SpsA, Chain A"/>
    <property type="match status" value="1"/>
</dbReference>
<dbReference type="GO" id="GO:0016757">
    <property type="term" value="F:glycosyltransferase activity"/>
    <property type="evidence" value="ECO:0007669"/>
    <property type="project" value="UniProtKB-KW"/>
</dbReference>
<keyword evidence="3 6" id="KW-0808">Transferase</keyword>
<gene>
    <name evidence="6" type="ORF">MNB_SV-9-989</name>
</gene>
<dbReference type="SUPFAM" id="SSF53756">
    <property type="entry name" value="UDP-Glycosyltransferase/glycogen phosphorylase"/>
    <property type="match status" value="1"/>
</dbReference>
<evidence type="ECO:0000259" key="5">
    <source>
        <dbReference type="Pfam" id="PF00535"/>
    </source>
</evidence>
<dbReference type="PANTHER" id="PTHR43179:SF12">
    <property type="entry name" value="GALACTOFURANOSYLTRANSFERASE GLFT2"/>
    <property type="match status" value="1"/>
</dbReference>